<dbReference type="AlphaFoldDB" id="A0A271R1M4"/>
<organism evidence="1 2">
    <name type="scientific">Escherichia coli</name>
    <dbReference type="NCBI Taxonomy" id="562"/>
    <lineage>
        <taxon>Bacteria</taxon>
        <taxon>Pseudomonadati</taxon>
        <taxon>Pseudomonadota</taxon>
        <taxon>Gammaproteobacteria</taxon>
        <taxon>Enterobacterales</taxon>
        <taxon>Enterobacteriaceae</taxon>
        <taxon>Escherichia</taxon>
    </lineage>
</organism>
<dbReference type="Proteomes" id="UP000249482">
    <property type="component" value="Unassembled WGS sequence"/>
</dbReference>
<evidence type="ECO:0000313" key="1">
    <source>
        <dbReference type="EMBL" id="PZT65029.1"/>
    </source>
</evidence>
<dbReference type="EMBL" id="QKWZ01000529">
    <property type="protein sequence ID" value="PZT65029.1"/>
    <property type="molecule type" value="Genomic_DNA"/>
</dbReference>
<dbReference type="InterPro" id="IPR048144">
    <property type="entry name" value="YicS_fam"/>
</dbReference>
<accession>A0A271R1M4</accession>
<evidence type="ECO:0000313" key="2">
    <source>
        <dbReference type="Proteomes" id="UP000249482"/>
    </source>
</evidence>
<name>A0A271R1M4_ECOLX</name>
<protein>
    <submittedName>
        <fullName evidence="1">Uncharacterized protein</fullName>
    </submittedName>
</protein>
<proteinExistence type="predicted"/>
<reference evidence="1 2" key="1">
    <citation type="submission" date="2018-06" db="EMBL/GenBank/DDBJ databases">
        <title>Draft genome sequence of mcr-1-harboring Escherichia coli isolated from wound infection of a hospitalized patient, in Bolivia.</title>
        <authorList>
            <person name="Munoz M.E."/>
            <person name="Moura Q."/>
            <person name="Ventura P.R.M."/>
            <person name="Bustos L.R."/>
            <person name="Ovando B.G."/>
            <person name="Terrazas D.I.V."/>
            <person name="Yarhui N.B."/>
            <person name="Cerdeira L."/>
            <person name="Lincopan N."/>
        </authorList>
    </citation>
    <scope>NUCLEOTIDE SEQUENCE [LARGE SCALE GENOMIC DNA]</scope>
    <source>
        <strain evidence="1 2">EcMLT</strain>
    </source>
</reference>
<gene>
    <name evidence="1" type="ORF">DNQ45_19090</name>
</gene>
<sequence length="79" mass="9178">MARSLPSPRWKSRNEKKTVLADLRKICTPQASISDEAWEKIMLSDESNQQHIREAIVAMERNNQNNYWEALGKVECSDM</sequence>
<comment type="caution">
    <text evidence="1">The sequence shown here is derived from an EMBL/GenBank/DDBJ whole genome shotgun (WGS) entry which is preliminary data.</text>
</comment>
<dbReference type="NCBIfam" id="NF041639">
    <property type="entry name" value="YicS_fam"/>
    <property type="match status" value="1"/>
</dbReference>